<sequence length="133" mass="14065">MPITAGLTLGAGIAATARWAGYDRDRSFYPTVLMVVASYYVLFAVMGGQALSVELAIATGFTGLAWLGGRGRLWLVGVGLLLHGLFDLLHPAVIDNPGVPAWWPAFCAAVDLVLGGWVLLLAGRVRRNGPPPH</sequence>
<dbReference type="Proteomes" id="UP000251800">
    <property type="component" value="Unassembled WGS sequence"/>
</dbReference>
<feature type="transmembrane region" description="Helical" evidence="1">
    <location>
        <begin position="100"/>
        <end position="122"/>
    </location>
</feature>
<accession>A0A383XQN2</accession>
<evidence type="ECO:0000313" key="3">
    <source>
        <dbReference type="Proteomes" id="UP000251800"/>
    </source>
</evidence>
<comment type="caution">
    <text evidence="2">The sequence shown here is derived from an EMBL/GenBank/DDBJ whole genome shotgun (WGS) entry which is preliminary data.</text>
</comment>
<evidence type="ECO:0000256" key="1">
    <source>
        <dbReference type="SAM" id="Phobius"/>
    </source>
</evidence>
<keyword evidence="3" id="KW-1185">Reference proteome</keyword>
<keyword evidence="1" id="KW-0812">Transmembrane</keyword>
<feature type="transmembrane region" description="Helical" evidence="1">
    <location>
        <begin position="40"/>
        <end position="66"/>
    </location>
</feature>
<proteinExistence type="predicted"/>
<gene>
    <name evidence="2" type="ORF">DEH80_14900</name>
</gene>
<dbReference type="EMBL" id="QEQK01000016">
    <property type="protein sequence ID" value="PWN54936.1"/>
    <property type="molecule type" value="Genomic_DNA"/>
</dbReference>
<feature type="transmembrane region" description="Helical" evidence="1">
    <location>
        <begin position="73"/>
        <end position="94"/>
    </location>
</feature>
<organism evidence="2 3">
    <name type="scientific">Abyssibacter profundi</name>
    <dbReference type="NCBI Taxonomy" id="2182787"/>
    <lineage>
        <taxon>Bacteria</taxon>
        <taxon>Pseudomonadati</taxon>
        <taxon>Pseudomonadota</taxon>
        <taxon>Gammaproteobacteria</taxon>
        <taxon>Chromatiales</taxon>
        <taxon>Oceanococcaceae</taxon>
        <taxon>Abyssibacter</taxon>
    </lineage>
</organism>
<dbReference type="AlphaFoldDB" id="A0A383XQN2"/>
<reference evidence="2 3" key="1">
    <citation type="submission" date="2018-05" db="EMBL/GenBank/DDBJ databases">
        <title>Abyssibacter profundi OUC007T gen. nov., sp. nov, a marine bacterium isolated from seawater of the Mariana Trench.</title>
        <authorList>
            <person name="Zhou S."/>
        </authorList>
    </citation>
    <scope>NUCLEOTIDE SEQUENCE [LARGE SCALE GENOMIC DNA]</scope>
    <source>
        <strain evidence="2 3">OUC007</strain>
    </source>
</reference>
<keyword evidence="1" id="KW-1133">Transmembrane helix</keyword>
<name>A0A383XQN2_9GAMM</name>
<dbReference type="OrthoDB" id="7580644at2"/>
<evidence type="ECO:0000313" key="2">
    <source>
        <dbReference type="EMBL" id="PWN54936.1"/>
    </source>
</evidence>
<protein>
    <submittedName>
        <fullName evidence="2">Uncharacterized protein</fullName>
    </submittedName>
</protein>
<keyword evidence="1" id="KW-0472">Membrane</keyword>